<feature type="transmembrane region" description="Helical" evidence="6">
    <location>
        <begin position="359"/>
        <end position="379"/>
    </location>
</feature>
<feature type="transmembrane region" description="Helical" evidence="6">
    <location>
        <begin position="249"/>
        <end position="268"/>
    </location>
</feature>
<evidence type="ECO:0000256" key="3">
    <source>
        <dbReference type="ARBA" id="ARBA00022692"/>
    </source>
</evidence>
<organism evidence="7 8">
    <name type="scientific">Pseudomonas oryziphila</name>
    <dbReference type="NCBI Taxonomy" id="2894079"/>
    <lineage>
        <taxon>Bacteria</taxon>
        <taxon>Pseudomonadati</taxon>
        <taxon>Pseudomonadota</taxon>
        <taxon>Gammaproteobacteria</taxon>
        <taxon>Pseudomonadales</taxon>
        <taxon>Pseudomonadaceae</taxon>
        <taxon>Pseudomonas</taxon>
    </lineage>
</organism>
<dbReference type="InterPro" id="IPR050833">
    <property type="entry name" value="Poly_Biosynth_Transport"/>
</dbReference>
<feature type="transmembrane region" description="Helical" evidence="6">
    <location>
        <begin position="83"/>
        <end position="105"/>
    </location>
</feature>
<keyword evidence="4 6" id="KW-1133">Transmembrane helix</keyword>
<feature type="transmembrane region" description="Helical" evidence="6">
    <location>
        <begin position="117"/>
        <end position="135"/>
    </location>
</feature>
<evidence type="ECO:0000256" key="6">
    <source>
        <dbReference type="SAM" id="Phobius"/>
    </source>
</evidence>
<feature type="transmembrane region" description="Helical" evidence="6">
    <location>
        <begin position="385"/>
        <end position="405"/>
    </location>
</feature>
<dbReference type="Pfam" id="PF01943">
    <property type="entry name" value="Polysacc_synt"/>
    <property type="match status" value="1"/>
</dbReference>
<dbReference type="CDD" id="cd13128">
    <property type="entry name" value="MATE_Wzx_like"/>
    <property type="match status" value="1"/>
</dbReference>
<feature type="transmembrane region" description="Helical" evidence="6">
    <location>
        <begin position="7"/>
        <end position="29"/>
    </location>
</feature>
<feature type="transmembrane region" description="Helical" evidence="6">
    <location>
        <begin position="324"/>
        <end position="347"/>
    </location>
</feature>
<dbReference type="Proteomes" id="UP000272622">
    <property type="component" value="Chromosome"/>
</dbReference>
<feature type="transmembrane region" description="Helical" evidence="6">
    <location>
        <begin position="147"/>
        <end position="171"/>
    </location>
</feature>
<dbReference type="EMBL" id="CP034337">
    <property type="protein sequence ID" value="AZL72921.1"/>
    <property type="molecule type" value="Genomic_DNA"/>
</dbReference>
<feature type="transmembrane region" description="Helical" evidence="6">
    <location>
        <begin position="177"/>
        <end position="197"/>
    </location>
</feature>
<feature type="transmembrane region" description="Helical" evidence="6">
    <location>
        <begin position="209"/>
        <end position="229"/>
    </location>
</feature>
<name>A0ABM7CND0_9PSED</name>
<keyword evidence="5 6" id="KW-0472">Membrane</keyword>
<keyword evidence="8" id="KW-1185">Reference proteome</keyword>
<evidence type="ECO:0000313" key="7">
    <source>
        <dbReference type="EMBL" id="AZL72921.1"/>
    </source>
</evidence>
<evidence type="ECO:0000313" key="8">
    <source>
        <dbReference type="Proteomes" id="UP000272622"/>
    </source>
</evidence>
<evidence type="ECO:0000256" key="1">
    <source>
        <dbReference type="ARBA" id="ARBA00004651"/>
    </source>
</evidence>
<evidence type="ECO:0000256" key="5">
    <source>
        <dbReference type="ARBA" id="ARBA00023136"/>
    </source>
</evidence>
<feature type="transmembrane region" description="Helical" evidence="6">
    <location>
        <begin position="446"/>
        <end position="466"/>
    </location>
</feature>
<feature type="transmembrane region" description="Helical" evidence="6">
    <location>
        <begin position="35"/>
        <end position="62"/>
    </location>
</feature>
<keyword evidence="2" id="KW-1003">Cell membrane</keyword>
<protein>
    <submittedName>
        <fullName evidence="7">Flippase</fullName>
    </submittedName>
</protein>
<dbReference type="PANTHER" id="PTHR30250">
    <property type="entry name" value="PST FAMILY PREDICTED COLANIC ACID TRANSPORTER"/>
    <property type="match status" value="1"/>
</dbReference>
<evidence type="ECO:0000256" key="2">
    <source>
        <dbReference type="ARBA" id="ARBA00022475"/>
    </source>
</evidence>
<feature type="transmembrane region" description="Helical" evidence="6">
    <location>
        <begin position="417"/>
        <end position="440"/>
    </location>
</feature>
<gene>
    <name evidence="7" type="ORF">EI693_07345</name>
</gene>
<dbReference type="RefSeq" id="WP_125463124.1">
    <property type="nucleotide sequence ID" value="NZ_CP034337.1"/>
</dbReference>
<evidence type="ECO:0000256" key="4">
    <source>
        <dbReference type="ARBA" id="ARBA00022989"/>
    </source>
</evidence>
<comment type="subcellular location">
    <subcellularLocation>
        <location evidence="1">Cell membrane</location>
        <topology evidence="1">Multi-pass membrane protein</topology>
    </subcellularLocation>
</comment>
<reference evidence="7 8" key="1">
    <citation type="submission" date="2018-12" db="EMBL/GenBank/DDBJ databases">
        <authorList>
            <person name="Li S."/>
            <person name="Yang R."/>
            <person name="Chen G."/>
            <person name="Zou L."/>
            <person name="Zhang C."/>
            <person name="Chen Y."/>
            <person name="Liu Z."/>
            <person name="Li Y."/>
            <person name="Yan Y."/>
            <person name="Huang M."/>
            <person name="Chen T."/>
        </authorList>
    </citation>
    <scope>NUCLEOTIDE SEQUENCE [LARGE SCALE GENOMIC DNA]</scope>
    <source>
        <strain evidence="7 8">2014</strain>
    </source>
</reference>
<feature type="transmembrane region" description="Helical" evidence="6">
    <location>
        <begin position="289"/>
        <end position="312"/>
    </location>
</feature>
<dbReference type="InterPro" id="IPR002797">
    <property type="entry name" value="Polysacc_synth"/>
</dbReference>
<proteinExistence type="predicted"/>
<keyword evidence="3 6" id="KW-0812">Transmembrane</keyword>
<dbReference type="PANTHER" id="PTHR30250:SF11">
    <property type="entry name" value="O-ANTIGEN TRANSPORTER-RELATED"/>
    <property type="match status" value="1"/>
</dbReference>
<sequence>MKFIKSVAIYGGADFVSKIIAFLTFPVVAKALNPAAFGLLELAFTLVSILGLFVGCGINGAAQRYYWEGDTSRERQRDVISTGLYIQIGLGLCFLLLYLFGYYLAVGPFGLVSPLGAWGGLACVLLILTGQWVQYLQDTTRLHFSPWSFFSVALTSKGLTSILGVCAVLYFGAGVPGLLIAQVCSMVLVMPLGLYLVRRDVGLVFDKQLAVEMLRFGYPFIFVGLAYWVFGAIDRWMLTLMSSVEDTGIFSVASRFASILLFVSMAFGQAWSPFALKLKHDKPEGYREVYYLVLNALILCMGLLAFALSVFSKEIVQLTVGDTYVGAVLPFVILVFGVALQAATQVTAIGISLERKTHLFARLSWAAVALCAVLNYFLIPLWGGVGAAWSTFVVYLFLSSSYLYFTQRLHPLPIVWPRLIVAVICFMMMFAVSLLLYLNFAVWQYLVVKFLLVFGFLAFIVAVSPVKRYLHAFK</sequence>
<accession>A0ABM7CND0</accession>